<keyword evidence="4" id="KW-0811">Translocation</keyword>
<evidence type="ECO:0000313" key="6">
    <source>
        <dbReference type="Proteomes" id="UP001465717"/>
    </source>
</evidence>
<comment type="similarity">
    <text evidence="1">Belongs to the SecB family.</text>
</comment>
<reference evidence="5 6" key="1">
    <citation type="submission" date="2024-04" db="EMBL/GenBank/DDBJ databases">
        <title>Human intestinal bacterial collection.</title>
        <authorList>
            <person name="Pauvert C."/>
            <person name="Hitch T.C.A."/>
            <person name="Clavel T."/>
        </authorList>
    </citation>
    <scope>NUCLEOTIDE SEQUENCE [LARGE SCALE GENOMIC DNA]</scope>
    <source>
        <strain evidence="5 6">CLA-AA-H174</strain>
    </source>
</reference>
<gene>
    <name evidence="5" type="ORF">AAAT87_03970</name>
</gene>
<evidence type="ECO:0000256" key="4">
    <source>
        <dbReference type="ARBA" id="ARBA00023010"/>
    </source>
</evidence>
<name>A0ABV1FWA7_9BACT</name>
<dbReference type="InterPro" id="IPR035958">
    <property type="entry name" value="SecB-like_sf"/>
</dbReference>
<dbReference type="EMBL" id="JBBNGE010000009">
    <property type="protein sequence ID" value="MEQ2507439.1"/>
    <property type="molecule type" value="Genomic_DNA"/>
</dbReference>
<protein>
    <submittedName>
        <fullName evidence="5">Protein-export chaperone SecB</fullName>
    </submittedName>
</protein>
<dbReference type="InterPro" id="IPR003708">
    <property type="entry name" value="SecB"/>
</dbReference>
<evidence type="ECO:0000313" key="5">
    <source>
        <dbReference type="EMBL" id="MEQ2507439.1"/>
    </source>
</evidence>
<sequence>MMNKPAFKLEEYHFTKASLDFNIPSKAELNIVFNPRGMFNQKEATYELDFDVKVECKETSTEVICVSCVALFSFEDRIKISEIPEYFYPNCLAIVFPYIRAFVSTLSLQANVRPVVLPTVNLMGLTESLKEKTTIVE</sequence>
<evidence type="ECO:0000256" key="1">
    <source>
        <dbReference type="ARBA" id="ARBA00009990"/>
    </source>
</evidence>
<comment type="caution">
    <text evidence="5">The sequence shown here is derived from an EMBL/GenBank/DDBJ whole genome shotgun (WGS) entry which is preliminary data.</text>
</comment>
<dbReference type="Proteomes" id="UP001465717">
    <property type="component" value="Unassembled WGS sequence"/>
</dbReference>
<dbReference type="SUPFAM" id="SSF54611">
    <property type="entry name" value="SecB-like"/>
    <property type="match status" value="1"/>
</dbReference>
<proteinExistence type="inferred from homology"/>
<evidence type="ECO:0000256" key="3">
    <source>
        <dbReference type="ARBA" id="ARBA00022927"/>
    </source>
</evidence>
<accession>A0ABV1FWA7</accession>
<dbReference type="Gene3D" id="3.10.420.10">
    <property type="entry name" value="SecB-like"/>
    <property type="match status" value="1"/>
</dbReference>
<organism evidence="5 6">
    <name type="scientific">Segatella sinensis</name>
    <dbReference type="NCBI Taxonomy" id="3085167"/>
    <lineage>
        <taxon>Bacteria</taxon>
        <taxon>Pseudomonadati</taxon>
        <taxon>Bacteroidota</taxon>
        <taxon>Bacteroidia</taxon>
        <taxon>Bacteroidales</taxon>
        <taxon>Prevotellaceae</taxon>
        <taxon>Segatella</taxon>
    </lineage>
</organism>
<keyword evidence="3" id="KW-0653">Protein transport</keyword>
<keyword evidence="6" id="KW-1185">Reference proteome</keyword>
<evidence type="ECO:0000256" key="2">
    <source>
        <dbReference type="ARBA" id="ARBA00022448"/>
    </source>
</evidence>
<keyword evidence="2" id="KW-0813">Transport</keyword>
<dbReference type="RefSeq" id="WP_296972890.1">
    <property type="nucleotide sequence ID" value="NZ_JBBNFG020000014.1"/>
</dbReference>
<dbReference type="Pfam" id="PF02556">
    <property type="entry name" value="SecB"/>
    <property type="match status" value="1"/>
</dbReference>